<evidence type="ECO:0000313" key="1">
    <source>
        <dbReference type="EMBL" id="MDE8698365.1"/>
    </source>
</evidence>
<organism evidence="1 2">
    <name type="scientific">Bacteroides cellulosilyticus</name>
    <dbReference type="NCBI Taxonomy" id="246787"/>
    <lineage>
        <taxon>Bacteria</taxon>
        <taxon>Pseudomonadati</taxon>
        <taxon>Bacteroidota</taxon>
        <taxon>Bacteroidia</taxon>
        <taxon>Bacteroidales</taxon>
        <taxon>Bacteroidaceae</taxon>
        <taxon>Bacteroides</taxon>
    </lineage>
</organism>
<comment type="caution">
    <text evidence="1">The sequence shown here is derived from an EMBL/GenBank/DDBJ whole genome shotgun (WGS) entry which is preliminary data.</text>
</comment>
<protein>
    <submittedName>
        <fullName evidence="1">Uncharacterized protein</fullName>
    </submittedName>
</protein>
<proteinExistence type="predicted"/>
<evidence type="ECO:0000313" key="2">
    <source>
        <dbReference type="Proteomes" id="UP001221924"/>
    </source>
</evidence>
<accession>A0AAX4Y2Z9</accession>
<dbReference type="AlphaFoldDB" id="A0AAX4Y2Z9"/>
<sequence>RSILEYSVATPEMGRYFDTSKARYSWGSYRILTQVVAIEALSGILKEPLAIAEMKQWLLKQKQMQVWDNPQEGTGCCR</sequence>
<dbReference type="EMBL" id="JARFID010001111">
    <property type="protein sequence ID" value="MDE8698365.1"/>
    <property type="molecule type" value="Genomic_DNA"/>
</dbReference>
<name>A0AAX4Y2Z9_9BACE</name>
<gene>
    <name evidence="1" type="ORF">PZH42_31120</name>
</gene>
<dbReference type="RefSeq" id="WP_275203228.1">
    <property type="nucleotide sequence ID" value="NZ_JARFID010001111.1"/>
</dbReference>
<dbReference type="Proteomes" id="UP001221924">
    <property type="component" value="Unassembled WGS sequence"/>
</dbReference>
<reference evidence="1" key="1">
    <citation type="submission" date="2023-03" db="EMBL/GenBank/DDBJ databases">
        <title>DFI Biobank Strains.</title>
        <authorList>
            <person name="Mostad J."/>
            <person name="Paddock L."/>
            <person name="Medina S."/>
            <person name="Waligurski E."/>
            <person name="Barat B."/>
            <person name="Smith R."/>
            <person name="Burgo V."/>
            <person name="Metcalfe C."/>
            <person name="Woodson C."/>
            <person name="Sundararajan A."/>
            <person name="Ramaswamy R."/>
            <person name="Lin H."/>
            <person name="Pamer E.G."/>
        </authorList>
    </citation>
    <scope>NUCLEOTIDE SEQUENCE</scope>
    <source>
        <strain evidence="1">DFI.9.5</strain>
    </source>
</reference>
<feature type="non-terminal residue" evidence="1">
    <location>
        <position position="1"/>
    </location>
</feature>